<sequence>MNVLKAIFKFVPIFILAGLMMSGQDALLAATIAAVAAVVVAKLTEKISFKECMDAAMDSVKNIIVALFILMFAYAMASAFMSTGVGASVVNIALSLGITARTVAIVGLCVTGILSVATGTSWGTFAACAPIFLWLVHIVDPNCIETGSLLLTTCAIAGGACFGDNIGLISDTTIVSSGIQGVEVVDRIRSQGVWSVLCLVLAAIVFFIAATVMGLPNQAVEASNVLDSVPQSALDYLAEEKPEAINLLDQVQNGVALYMIVPLILVIGLAISGLNTFGCIGTGIVSAYVLGLFAGTTSFNGGGLQDYLNMCMDGFADAGSWVIIMMMWVAAFGGIMGKMKAFDPLANLIVRVSHNVRQLMFCNGLLCLTGNAILSDEMAQIVTVGPIIKGITEENVEAETEEDMYKLKLRNATFGDAMGVFGSQLIPWHVYLGFYVGIAANVYPLFQFSNTDFIKYNFMAMIAVASILILTVTGLDRVIPLFGLPKEPKVKLRKKTDKENIA</sequence>
<dbReference type="PANTHER" id="PTHR33451:SF5">
    <property type="entry name" value="NA+_H+ ANTIPORTER"/>
    <property type="match status" value="1"/>
</dbReference>
<dbReference type="AlphaFoldDB" id="A0A845QIQ1"/>
<dbReference type="EMBL" id="QXWK01000018">
    <property type="protein sequence ID" value="NBH62052.1"/>
    <property type="molecule type" value="Genomic_DNA"/>
</dbReference>
<feature type="transmembrane region" description="Helical" evidence="9">
    <location>
        <begin position="255"/>
        <end position="272"/>
    </location>
</feature>
<dbReference type="GO" id="GO:0005886">
    <property type="term" value="C:plasma membrane"/>
    <property type="evidence" value="ECO:0007669"/>
    <property type="project" value="UniProtKB-SubCell"/>
</dbReference>
<comment type="caution">
    <text evidence="11">The sequence shown here is derived from an EMBL/GenBank/DDBJ whole genome shotgun (WGS) entry which is preliminary data.</text>
</comment>
<feature type="transmembrane region" description="Helical" evidence="9">
    <location>
        <begin position="92"/>
        <end position="114"/>
    </location>
</feature>
<evidence type="ECO:0000256" key="4">
    <source>
        <dbReference type="ARBA" id="ARBA00022475"/>
    </source>
</evidence>
<evidence type="ECO:0000256" key="5">
    <source>
        <dbReference type="ARBA" id="ARBA00022692"/>
    </source>
</evidence>
<keyword evidence="4" id="KW-1003">Cell membrane</keyword>
<dbReference type="InterPro" id="IPR018461">
    <property type="entry name" value="Na/H_Antiport_NhaC-like_C"/>
</dbReference>
<keyword evidence="6 9" id="KW-1133">Transmembrane helix</keyword>
<feature type="transmembrane region" description="Helical" evidence="9">
    <location>
        <begin position="319"/>
        <end position="337"/>
    </location>
</feature>
<evidence type="ECO:0000256" key="7">
    <source>
        <dbReference type="ARBA" id="ARBA00023136"/>
    </source>
</evidence>
<dbReference type="InterPro" id="IPR052180">
    <property type="entry name" value="NhaC_Na-H+_Antiporter"/>
</dbReference>
<feature type="transmembrane region" description="Helical" evidence="9">
    <location>
        <begin position="120"/>
        <end position="139"/>
    </location>
</feature>
<proteinExistence type="inferred from homology"/>
<dbReference type="GO" id="GO:0015297">
    <property type="term" value="F:antiporter activity"/>
    <property type="evidence" value="ECO:0007669"/>
    <property type="project" value="UniProtKB-KW"/>
</dbReference>
<organism evidence="11 12">
    <name type="scientific">Anaerotruncus colihominis</name>
    <dbReference type="NCBI Taxonomy" id="169435"/>
    <lineage>
        <taxon>Bacteria</taxon>
        <taxon>Bacillati</taxon>
        <taxon>Bacillota</taxon>
        <taxon>Clostridia</taxon>
        <taxon>Eubacteriales</taxon>
        <taxon>Oscillospiraceae</taxon>
        <taxon>Anaerotruncus</taxon>
    </lineage>
</organism>
<evidence type="ECO:0000256" key="8">
    <source>
        <dbReference type="ARBA" id="ARBA00038435"/>
    </source>
</evidence>
<dbReference type="Proteomes" id="UP000446866">
    <property type="component" value="Unassembled WGS sequence"/>
</dbReference>
<gene>
    <name evidence="11" type="ORF">D0435_10355</name>
</gene>
<feature type="transmembrane region" description="Helical" evidence="9">
    <location>
        <begin position="279"/>
        <end position="299"/>
    </location>
</feature>
<keyword evidence="12" id="KW-1185">Reference proteome</keyword>
<evidence type="ECO:0000259" key="10">
    <source>
        <dbReference type="Pfam" id="PF03553"/>
    </source>
</evidence>
<evidence type="ECO:0000256" key="1">
    <source>
        <dbReference type="ARBA" id="ARBA00004651"/>
    </source>
</evidence>
<dbReference type="Pfam" id="PF03553">
    <property type="entry name" value="Na_H_antiporter"/>
    <property type="match status" value="2"/>
</dbReference>
<evidence type="ECO:0000256" key="9">
    <source>
        <dbReference type="SAM" id="Phobius"/>
    </source>
</evidence>
<feature type="domain" description="Na+/H+ antiporter NhaC-like C-terminal" evidence="10">
    <location>
        <begin position="14"/>
        <end position="136"/>
    </location>
</feature>
<keyword evidence="5 9" id="KW-0812">Transmembrane</keyword>
<comment type="similarity">
    <text evidence="8">Belongs to the NhaC Na(+)/H(+) (TC 2.A.35) antiporter family.</text>
</comment>
<keyword evidence="2" id="KW-0813">Transport</keyword>
<evidence type="ECO:0000256" key="2">
    <source>
        <dbReference type="ARBA" id="ARBA00022448"/>
    </source>
</evidence>
<feature type="transmembrane region" description="Helical" evidence="9">
    <location>
        <begin position="458"/>
        <end position="484"/>
    </location>
</feature>
<accession>A0A845QIQ1</accession>
<evidence type="ECO:0000313" key="11">
    <source>
        <dbReference type="EMBL" id="NBH62052.1"/>
    </source>
</evidence>
<dbReference type="PANTHER" id="PTHR33451">
    <property type="entry name" value="MALATE-2H(+)/NA(+)-LACTATE ANTIPORTER"/>
    <property type="match status" value="1"/>
</dbReference>
<keyword evidence="3" id="KW-0050">Antiport</keyword>
<feature type="domain" description="Na+/H+ antiporter NhaC-like C-terminal" evidence="10">
    <location>
        <begin position="159"/>
        <end position="474"/>
    </location>
</feature>
<keyword evidence="7 9" id="KW-0472">Membrane</keyword>
<evidence type="ECO:0000256" key="3">
    <source>
        <dbReference type="ARBA" id="ARBA00022449"/>
    </source>
</evidence>
<comment type="subcellular location">
    <subcellularLocation>
        <location evidence="1">Cell membrane</location>
        <topology evidence="1">Multi-pass membrane protein</topology>
    </subcellularLocation>
</comment>
<feature type="transmembrane region" description="Helical" evidence="9">
    <location>
        <begin position="193"/>
        <end position="215"/>
    </location>
</feature>
<evidence type="ECO:0000256" key="6">
    <source>
        <dbReference type="ARBA" id="ARBA00022989"/>
    </source>
</evidence>
<feature type="transmembrane region" description="Helical" evidence="9">
    <location>
        <begin position="428"/>
        <end position="446"/>
    </location>
</feature>
<name>A0A845QIQ1_9FIRM</name>
<dbReference type="RefSeq" id="WP_160202334.1">
    <property type="nucleotide sequence ID" value="NZ_QXWK01000018.1"/>
</dbReference>
<reference evidence="11 12" key="1">
    <citation type="submission" date="2018-08" db="EMBL/GenBank/DDBJ databases">
        <title>Murine metabolic-syndrome-specific gut microbial biobank.</title>
        <authorList>
            <person name="Liu C."/>
        </authorList>
    </citation>
    <scope>NUCLEOTIDE SEQUENCE [LARGE SCALE GENOMIC DNA]</scope>
    <source>
        <strain evidence="11 12">28</strain>
    </source>
</reference>
<feature type="transmembrane region" description="Helical" evidence="9">
    <location>
        <begin position="61"/>
        <end position="80"/>
    </location>
</feature>
<protein>
    <submittedName>
        <fullName evidence="11">Na+/H+ antiporter NhaC family protein</fullName>
    </submittedName>
</protein>
<evidence type="ECO:0000313" key="12">
    <source>
        <dbReference type="Proteomes" id="UP000446866"/>
    </source>
</evidence>